<reference evidence="9 10" key="1">
    <citation type="submission" date="2022-08" db="EMBL/GenBank/DDBJ databases">
        <title>Reclassification of Massilia species as members of the genera Telluria, Duganella, Pseudoduganella, Mokoshia gen. nov. and Zemynaea gen. nov. using orthogonal and non-orthogonal genome-based approaches.</title>
        <authorList>
            <person name="Bowman J.P."/>
        </authorList>
    </citation>
    <scope>NUCLEOTIDE SEQUENCE [LARGE SCALE GENOMIC DNA]</scope>
    <source>
        <strain evidence="9 10">JCM 31316</strain>
    </source>
</reference>
<dbReference type="RefSeq" id="WP_258817512.1">
    <property type="nucleotide sequence ID" value="NZ_JANUGW010000010.1"/>
</dbReference>
<dbReference type="SUPFAM" id="SSF54534">
    <property type="entry name" value="FKBP-like"/>
    <property type="match status" value="1"/>
</dbReference>
<gene>
    <name evidence="9" type="ORF">NX784_15110</name>
</gene>
<evidence type="ECO:0000256" key="1">
    <source>
        <dbReference type="ARBA" id="ARBA00000971"/>
    </source>
</evidence>
<comment type="catalytic activity">
    <reaction evidence="1 5 6">
        <text>[protein]-peptidylproline (omega=180) = [protein]-peptidylproline (omega=0)</text>
        <dbReference type="Rhea" id="RHEA:16237"/>
        <dbReference type="Rhea" id="RHEA-COMP:10747"/>
        <dbReference type="Rhea" id="RHEA-COMP:10748"/>
        <dbReference type="ChEBI" id="CHEBI:83833"/>
        <dbReference type="ChEBI" id="CHEBI:83834"/>
        <dbReference type="EC" id="5.2.1.8"/>
    </reaction>
</comment>
<evidence type="ECO:0000259" key="8">
    <source>
        <dbReference type="PROSITE" id="PS50059"/>
    </source>
</evidence>
<dbReference type="InterPro" id="IPR001179">
    <property type="entry name" value="PPIase_FKBP_dom"/>
</dbReference>
<evidence type="ECO:0000313" key="10">
    <source>
        <dbReference type="Proteomes" id="UP001204151"/>
    </source>
</evidence>
<protein>
    <recommendedName>
        <fullName evidence="6">Peptidyl-prolyl cis-trans isomerase</fullName>
        <ecNumber evidence="6">5.2.1.8</ecNumber>
    </recommendedName>
</protein>
<dbReference type="Proteomes" id="UP001204151">
    <property type="component" value="Unassembled WGS sequence"/>
</dbReference>
<dbReference type="EMBL" id="JANUGW010000010">
    <property type="protein sequence ID" value="MCS0582918.1"/>
    <property type="molecule type" value="Genomic_DNA"/>
</dbReference>
<name>A0ABT1ZSL4_9BURK</name>
<feature type="chain" id="PRO_5046664077" description="Peptidyl-prolyl cis-trans isomerase" evidence="7">
    <location>
        <begin position="22"/>
        <end position="158"/>
    </location>
</feature>
<dbReference type="PANTHER" id="PTHR43811">
    <property type="entry name" value="FKBP-TYPE PEPTIDYL-PROLYL CIS-TRANS ISOMERASE FKPA"/>
    <property type="match status" value="1"/>
</dbReference>
<evidence type="ECO:0000256" key="3">
    <source>
        <dbReference type="ARBA" id="ARBA00023110"/>
    </source>
</evidence>
<evidence type="ECO:0000313" key="9">
    <source>
        <dbReference type="EMBL" id="MCS0582918.1"/>
    </source>
</evidence>
<comment type="similarity">
    <text evidence="2 6">Belongs to the FKBP-type PPIase family.</text>
</comment>
<dbReference type="PANTHER" id="PTHR43811:SF19">
    <property type="entry name" value="39 KDA FK506-BINDING NUCLEAR PROTEIN"/>
    <property type="match status" value="1"/>
</dbReference>
<evidence type="ECO:0000256" key="5">
    <source>
        <dbReference type="PROSITE-ProRule" id="PRU00277"/>
    </source>
</evidence>
<feature type="domain" description="PPIase FKBP-type" evidence="8">
    <location>
        <begin position="55"/>
        <end position="153"/>
    </location>
</feature>
<keyword evidence="3 5" id="KW-0697">Rotamase</keyword>
<keyword evidence="7" id="KW-0732">Signal</keyword>
<proteinExistence type="inferred from homology"/>
<dbReference type="PROSITE" id="PS51257">
    <property type="entry name" value="PROKAR_LIPOPROTEIN"/>
    <property type="match status" value="1"/>
</dbReference>
<dbReference type="GO" id="GO:0003755">
    <property type="term" value="F:peptidyl-prolyl cis-trans isomerase activity"/>
    <property type="evidence" value="ECO:0007669"/>
    <property type="project" value="UniProtKB-EC"/>
</dbReference>
<dbReference type="InterPro" id="IPR046357">
    <property type="entry name" value="PPIase_dom_sf"/>
</dbReference>
<dbReference type="PROSITE" id="PS50059">
    <property type="entry name" value="FKBP_PPIASE"/>
    <property type="match status" value="1"/>
</dbReference>
<evidence type="ECO:0000256" key="6">
    <source>
        <dbReference type="RuleBase" id="RU003915"/>
    </source>
</evidence>
<organism evidence="9 10">
    <name type="scientific">Massilia pinisoli</name>
    <dbReference type="NCBI Taxonomy" id="1772194"/>
    <lineage>
        <taxon>Bacteria</taxon>
        <taxon>Pseudomonadati</taxon>
        <taxon>Pseudomonadota</taxon>
        <taxon>Betaproteobacteria</taxon>
        <taxon>Burkholderiales</taxon>
        <taxon>Oxalobacteraceae</taxon>
        <taxon>Telluria group</taxon>
        <taxon>Massilia</taxon>
    </lineage>
</organism>
<keyword evidence="4 5" id="KW-0413">Isomerase</keyword>
<dbReference type="EC" id="5.2.1.8" evidence="6"/>
<evidence type="ECO:0000256" key="4">
    <source>
        <dbReference type="ARBA" id="ARBA00023235"/>
    </source>
</evidence>
<dbReference type="Gene3D" id="3.10.50.40">
    <property type="match status" value="1"/>
</dbReference>
<dbReference type="Pfam" id="PF00254">
    <property type="entry name" value="FKBP_C"/>
    <property type="match status" value="1"/>
</dbReference>
<evidence type="ECO:0000256" key="2">
    <source>
        <dbReference type="ARBA" id="ARBA00006577"/>
    </source>
</evidence>
<sequence>MKLSFPLAAACAAILSLSACGGGGGDSSGSTVVNNPAALTKTDVAVGTGADAVSGARVQVNYTGWLYSASAADFKGSKFDASKPGTPFTFVIGATGTSESVIPGFSQGVQGMKVGGKRTVQIPSSLAYGAGGVPGAIPGNTGLVFDVELVKVCGSAAC</sequence>
<comment type="caution">
    <text evidence="9">The sequence shown here is derived from an EMBL/GenBank/DDBJ whole genome shotgun (WGS) entry which is preliminary data.</text>
</comment>
<evidence type="ECO:0000256" key="7">
    <source>
        <dbReference type="SAM" id="SignalP"/>
    </source>
</evidence>
<keyword evidence="10" id="KW-1185">Reference proteome</keyword>
<feature type="signal peptide" evidence="7">
    <location>
        <begin position="1"/>
        <end position="21"/>
    </location>
</feature>
<accession>A0ABT1ZSL4</accession>